<keyword evidence="4" id="KW-1185">Reference proteome</keyword>
<gene>
    <name evidence="3" type="ordered locus">Cagg_1909</name>
</gene>
<protein>
    <submittedName>
        <fullName evidence="3">PSP1 domain protein</fullName>
    </submittedName>
</protein>
<dbReference type="STRING" id="326427.Cagg_1909"/>
<evidence type="ECO:0000259" key="2">
    <source>
        <dbReference type="PROSITE" id="PS51411"/>
    </source>
</evidence>
<feature type="compositionally biased region" description="Low complexity" evidence="1">
    <location>
        <begin position="361"/>
        <end position="389"/>
    </location>
</feature>
<dbReference type="OrthoDB" id="9779344at2"/>
<proteinExistence type="predicted"/>
<dbReference type="KEGG" id="cag:Cagg_1909"/>
<dbReference type="AlphaFoldDB" id="B8GBH6"/>
<evidence type="ECO:0000313" key="4">
    <source>
        <dbReference type="Proteomes" id="UP000002508"/>
    </source>
</evidence>
<dbReference type="Pfam" id="PF04468">
    <property type="entry name" value="PSP1"/>
    <property type="match status" value="1"/>
</dbReference>
<dbReference type="NCBIfam" id="NF041131">
    <property type="entry name" value="RicT_YaaT_fam"/>
    <property type="match status" value="1"/>
</dbReference>
<dbReference type="eggNOG" id="COG1774">
    <property type="taxonomic scope" value="Bacteria"/>
</dbReference>
<feature type="compositionally biased region" description="Basic residues" evidence="1">
    <location>
        <begin position="400"/>
        <end position="410"/>
    </location>
</feature>
<reference evidence="3" key="1">
    <citation type="submission" date="2008-12" db="EMBL/GenBank/DDBJ databases">
        <title>Complete sequence of Chloroflexus aggregans DSM 9485.</title>
        <authorList>
            <consortium name="US DOE Joint Genome Institute"/>
            <person name="Lucas S."/>
            <person name="Copeland A."/>
            <person name="Lapidus A."/>
            <person name="Glavina del Rio T."/>
            <person name="Dalin E."/>
            <person name="Tice H."/>
            <person name="Pitluck S."/>
            <person name="Foster B."/>
            <person name="Larimer F."/>
            <person name="Land M."/>
            <person name="Hauser L."/>
            <person name="Kyrpides N."/>
            <person name="Mikhailova N."/>
            <person name="Bryant D."/>
            <person name="Richardson P."/>
        </authorList>
    </citation>
    <scope>NUCLEOTIDE SEQUENCE</scope>
    <source>
        <strain evidence="3">DSM 9485</strain>
    </source>
</reference>
<evidence type="ECO:0000256" key="1">
    <source>
        <dbReference type="SAM" id="MobiDB-lite"/>
    </source>
</evidence>
<dbReference type="GO" id="GO:0005737">
    <property type="term" value="C:cytoplasm"/>
    <property type="evidence" value="ECO:0007669"/>
    <property type="project" value="TreeGrafter"/>
</dbReference>
<organism evidence="3 4">
    <name type="scientific">Chloroflexus aggregans (strain MD-66 / DSM 9485)</name>
    <dbReference type="NCBI Taxonomy" id="326427"/>
    <lineage>
        <taxon>Bacteria</taxon>
        <taxon>Bacillati</taxon>
        <taxon>Chloroflexota</taxon>
        <taxon>Chloroflexia</taxon>
        <taxon>Chloroflexales</taxon>
        <taxon>Chloroflexineae</taxon>
        <taxon>Chloroflexaceae</taxon>
        <taxon>Chloroflexus</taxon>
    </lineage>
</organism>
<feature type="region of interest" description="Disordered" evidence="1">
    <location>
        <begin position="322"/>
        <end position="410"/>
    </location>
</feature>
<sequence length="410" mass="45728">MPTVVGIRFKDSGKIYYFDPGDLDLKIGEPVIVETVRGLELAKVALERRDVSEDAIVGELKPVVRRAEADDLARMAELQQYHDEALARCAEKVKEHGLPMKLVKAEYSFDGSRLTFYFTADQRVDFRQLVRDLARTFKTRIELRQIGPRDEAKMLGGIGPCGRILCCTSFLPDYARVSIKMAKDQDLPLNPSKISGVCGRLLCCLAYEHEQYLEMRSQLPKRGTWVVTPDGPGEVVGQNVLKQQILVQLASSGMIETYDLPQITLATEQVIALARERAAEGITPARPTKTERGERRMLRDEIDAFAWNDDLSLLEDEEPSVGLTIPVLPPPLESNRDPEQKPAAQPRVRQRNRNDGKEAPAKQAPAKQKQPPAAKAKSPTAPSPAKQPTSESPSASTDAKRRRRRRNTGK</sequence>
<dbReference type="HOGENOM" id="CLU_033149_2_9_0"/>
<name>B8GBH6_CHLAD</name>
<dbReference type="eggNOG" id="COG3170">
    <property type="taxonomic scope" value="Bacteria"/>
</dbReference>
<accession>B8GBH6</accession>
<evidence type="ECO:0000313" key="3">
    <source>
        <dbReference type="EMBL" id="ACL24804.1"/>
    </source>
</evidence>
<dbReference type="InterPro" id="IPR007557">
    <property type="entry name" value="PSP1_C"/>
</dbReference>
<dbReference type="PANTHER" id="PTHR43830:SF3">
    <property type="entry name" value="PROTEIN PSP1"/>
    <property type="match status" value="1"/>
</dbReference>
<dbReference type="Proteomes" id="UP000002508">
    <property type="component" value="Chromosome"/>
</dbReference>
<feature type="domain" description="PSP1 C-terminal" evidence="2">
    <location>
        <begin position="61"/>
        <end position="146"/>
    </location>
</feature>
<dbReference type="InterPro" id="IPR047767">
    <property type="entry name" value="PSP1-like"/>
</dbReference>
<dbReference type="EMBL" id="CP001337">
    <property type="protein sequence ID" value="ACL24804.1"/>
    <property type="molecule type" value="Genomic_DNA"/>
</dbReference>
<dbReference type="RefSeq" id="WP_015940663.1">
    <property type="nucleotide sequence ID" value="NC_011831.1"/>
</dbReference>
<dbReference type="PANTHER" id="PTHR43830">
    <property type="entry name" value="PROTEIN PSP1"/>
    <property type="match status" value="1"/>
</dbReference>
<dbReference type="PROSITE" id="PS51411">
    <property type="entry name" value="PSP1_C"/>
    <property type="match status" value="1"/>
</dbReference>